<feature type="compositionally biased region" description="Low complexity" evidence="1">
    <location>
        <begin position="63"/>
        <end position="80"/>
    </location>
</feature>
<accession>A0A1A8C7I7</accession>
<feature type="non-terminal residue" evidence="2">
    <location>
        <position position="1"/>
    </location>
</feature>
<organism evidence="2">
    <name type="scientific">Nothobranchius kadleci</name>
    <name type="common">African annual killifish</name>
    <dbReference type="NCBI Taxonomy" id="1051664"/>
    <lineage>
        <taxon>Eukaryota</taxon>
        <taxon>Metazoa</taxon>
        <taxon>Chordata</taxon>
        <taxon>Craniata</taxon>
        <taxon>Vertebrata</taxon>
        <taxon>Euteleostomi</taxon>
        <taxon>Actinopterygii</taxon>
        <taxon>Neopterygii</taxon>
        <taxon>Teleostei</taxon>
        <taxon>Neoteleostei</taxon>
        <taxon>Acanthomorphata</taxon>
        <taxon>Ovalentaria</taxon>
        <taxon>Atherinomorphae</taxon>
        <taxon>Cyprinodontiformes</taxon>
        <taxon>Nothobranchiidae</taxon>
        <taxon>Nothobranchius</taxon>
    </lineage>
</organism>
<reference evidence="2" key="2">
    <citation type="submission" date="2016-06" db="EMBL/GenBank/DDBJ databases">
        <title>The genome of a short-lived fish provides insights into sex chromosome evolution and the genetic control of aging.</title>
        <authorList>
            <person name="Reichwald K."/>
            <person name="Felder M."/>
            <person name="Petzold A."/>
            <person name="Koch P."/>
            <person name="Groth M."/>
            <person name="Platzer M."/>
        </authorList>
    </citation>
    <scope>NUCLEOTIDE SEQUENCE</scope>
    <source>
        <tissue evidence="2">Brain</tissue>
    </source>
</reference>
<protein>
    <submittedName>
        <fullName evidence="2">Synaptopodin 2-like</fullName>
    </submittedName>
</protein>
<feature type="region of interest" description="Disordered" evidence="1">
    <location>
        <begin position="63"/>
        <end position="92"/>
    </location>
</feature>
<dbReference type="EMBL" id="HADZ01011598">
    <property type="protein sequence ID" value="SBP75539.1"/>
    <property type="molecule type" value="Transcribed_RNA"/>
</dbReference>
<name>A0A1A8C7I7_NOTKA</name>
<reference evidence="2" key="1">
    <citation type="submission" date="2016-05" db="EMBL/GenBank/DDBJ databases">
        <authorList>
            <person name="Lavstsen T."/>
            <person name="Jespersen J.S."/>
        </authorList>
    </citation>
    <scope>NUCLEOTIDE SEQUENCE</scope>
    <source>
        <tissue evidence="2">Brain</tissue>
    </source>
</reference>
<feature type="non-terminal residue" evidence="2">
    <location>
        <position position="92"/>
    </location>
</feature>
<proteinExistence type="predicted"/>
<dbReference type="AlphaFoldDB" id="A0A1A8C7I7"/>
<sequence>LDACSAGFSLSSSLALSCSKFSGTSITCSDLLSFTAPISCCSCSSISLRLHFTFPHVLTEFSSRSDSSGSFSHSPHSFSFGLHRHDRSGDSY</sequence>
<evidence type="ECO:0000313" key="2">
    <source>
        <dbReference type="EMBL" id="SBP75539.1"/>
    </source>
</evidence>
<gene>
    <name evidence="2" type="primary">SYNPO2L</name>
</gene>
<evidence type="ECO:0000256" key="1">
    <source>
        <dbReference type="SAM" id="MobiDB-lite"/>
    </source>
</evidence>